<sequence length="171" mass="20168">MSYSPTRARKAIIRQLLGPNPTPEQLDHLKHVMAARNAMRKDKCGHFVYYIRNHDLIKIGTTGNLNSRLRSLPWQTLELLEVGDEYEERERHNQFHHLRVQGEWFHAEPELLNYITRQRTQLAAQQHQWFPEQPPLPWHKGDQLPTSKALQARYVKNYLTSTLEKLSTPTL</sequence>
<dbReference type="AlphaFoldDB" id="A0A7T0KDJ4"/>
<organism evidence="1 2">
    <name type="scientific">Corynebacterium lizhenjunii</name>
    <dbReference type="NCBI Taxonomy" id="2709394"/>
    <lineage>
        <taxon>Bacteria</taxon>
        <taxon>Bacillati</taxon>
        <taxon>Actinomycetota</taxon>
        <taxon>Actinomycetes</taxon>
        <taxon>Mycobacteriales</taxon>
        <taxon>Corynebacteriaceae</taxon>
        <taxon>Corynebacterium</taxon>
    </lineage>
</organism>
<keyword evidence="2" id="KW-1185">Reference proteome</keyword>
<proteinExistence type="predicted"/>
<name>A0A7T0KDJ4_9CORY</name>
<evidence type="ECO:0000313" key="1">
    <source>
        <dbReference type="EMBL" id="QPK78280.1"/>
    </source>
</evidence>
<accession>A0A7T0KDJ4</accession>
<dbReference type="RefSeq" id="WP_165006385.1">
    <property type="nucleotide sequence ID" value="NZ_CP064954.1"/>
</dbReference>
<dbReference type="KEGG" id="cliz:G7Y31_06735"/>
<gene>
    <name evidence="1" type="ORF">G7Y31_06735</name>
</gene>
<evidence type="ECO:0000313" key="2">
    <source>
        <dbReference type="Proteomes" id="UP000594681"/>
    </source>
</evidence>
<protein>
    <submittedName>
        <fullName evidence="1">GIY-YIG nuclease family protein</fullName>
    </submittedName>
</protein>
<dbReference type="Proteomes" id="UP000594681">
    <property type="component" value="Chromosome"/>
</dbReference>
<reference evidence="1 2" key="1">
    <citation type="submission" date="2020-11" db="EMBL/GenBank/DDBJ databases">
        <title>Corynebacterium sp. ZJ-599.</title>
        <authorList>
            <person name="Zhou J."/>
        </authorList>
    </citation>
    <scope>NUCLEOTIDE SEQUENCE [LARGE SCALE GENOMIC DNA]</scope>
    <source>
        <strain evidence="1 2">ZJ-599</strain>
    </source>
</reference>
<dbReference type="EMBL" id="CP064954">
    <property type="protein sequence ID" value="QPK78280.1"/>
    <property type="molecule type" value="Genomic_DNA"/>
</dbReference>